<dbReference type="EMBL" id="JAGIOP010000003">
    <property type="protein sequence ID" value="MBP2456200.1"/>
    <property type="molecule type" value="Genomic_DNA"/>
</dbReference>
<evidence type="ECO:0000256" key="1">
    <source>
        <dbReference type="SAM" id="Phobius"/>
    </source>
</evidence>
<keyword evidence="1" id="KW-1133">Transmembrane helix</keyword>
<comment type="caution">
    <text evidence="2">The sequence shown here is derived from an EMBL/GenBank/DDBJ whole genome shotgun (WGS) entry which is preliminary data.</text>
</comment>
<feature type="transmembrane region" description="Helical" evidence="1">
    <location>
        <begin position="51"/>
        <end position="70"/>
    </location>
</feature>
<reference evidence="2 3" key="1">
    <citation type="submission" date="2021-03" db="EMBL/GenBank/DDBJ databases">
        <title>Sequencing the genomes of 1000 actinobacteria strains.</title>
        <authorList>
            <person name="Klenk H.-P."/>
        </authorList>
    </citation>
    <scope>NUCLEOTIDE SEQUENCE [LARGE SCALE GENOMIC DNA]</scope>
    <source>
        <strain evidence="2 3">DSM 46713</strain>
    </source>
</reference>
<organism evidence="2 3">
    <name type="scientific">Mycolicibacterium lutetiense</name>
    <dbReference type="NCBI Taxonomy" id="1641992"/>
    <lineage>
        <taxon>Bacteria</taxon>
        <taxon>Bacillati</taxon>
        <taxon>Actinomycetota</taxon>
        <taxon>Actinomycetes</taxon>
        <taxon>Mycobacteriales</taxon>
        <taxon>Mycobacteriaceae</taxon>
        <taxon>Mycolicibacterium</taxon>
    </lineage>
</organism>
<name>A0ABS5A362_9MYCO</name>
<dbReference type="Proteomes" id="UP000694460">
    <property type="component" value="Unassembled WGS sequence"/>
</dbReference>
<evidence type="ECO:0000313" key="3">
    <source>
        <dbReference type="Proteomes" id="UP000694460"/>
    </source>
</evidence>
<evidence type="ECO:0008006" key="4">
    <source>
        <dbReference type="Google" id="ProtNLM"/>
    </source>
</evidence>
<feature type="transmembrane region" description="Helical" evidence="1">
    <location>
        <begin position="18"/>
        <end position="39"/>
    </location>
</feature>
<proteinExistence type="predicted"/>
<keyword evidence="1" id="KW-0472">Membrane</keyword>
<keyword evidence="3" id="KW-1185">Reference proteome</keyword>
<sequence length="91" mass="9360">MVTVNVAAGGLNGLGASVFGSIVFWGVIGAMALAIFLSLKYSVKMGIGAGIGVFFGGVFLAILISNVVAIKDFGNQEVRKELPHSNSLYAP</sequence>
<protein>
    <recommendedName>
        <fullName evidence="4">Transmembrane protein</fullName>
    </recommendedName>
</protein>
<accession>A0ABS5A362</accession>
<dbReference type="RefSeq" id="WP_209923858.1">
    <property type="nucleotide sequence ID" value="NZ_JAGIOP010000003.1"/>
</dbReference>
<keyword evidence="1" id="KW-0812">Transmembrane</keyword>
<gene>
    <name evidence="2" type="ORF">JOF57_006176</name>
</gene>
<evidence type="ECO:0000313" key="2">
    <source>
        <dbReference type="EMBL" id="MBP2456200.1"/>
    </source>
</evidence>